<evidence type="ECO:0000259" key="15">
    <source>
        <dbReference type="Pfam" id="PF07715"/>
    </source>
</evidence>
<evidence type="ECO:0000256" key="2">
    <source>
        <dbReference type="ARBA" id="ARBA00008143"/>
    </source>
</evidence>
<dbReference type="PROSITE" id="PS52016">
    <property type="entry name" value="TONB_DEPENDENT_REC_3"/>
    <property type="match status" value="1"/>
</dbReference>
<feature type="signal peptide" evidence="13">
    <location>
        <begin position="1"/>
        <end position="22"/>
    </location>
</feature>
<evidence type="ECO:0000313" key="16">
    <source>
        <dbReference type="EMBL" id="PLW67285.1"/>
    </source>
</evidence>
<evidence type="ECO:0000313" key="17">
    <source>
        <dbReference type="Proteomes" id="UP000235005"/>
    </source>
</evidence>
<keyword evidence="8 11" id="KW-0472">Membrane</keyword>
<dbReference type="Proteomes" id="UP000235005">
    <property type="component" value="Unassembled WGS sequence"/>
</dbReference>
<dbReference type="Pfam" id="PF00593">
    <property type="entry name" value="TonB_dep_Rec_b-barrel"/>
    <property type="match status" value="1"/>
</dbReference>
<keyword evidence="10 11" id="KW-0998">Cell outer membrane</keyword>
<dbReference type="InterPro" id="IPR012910">
    <property type="entry name" value="Plug_dom"/>
</dbReference>
<evidence type="ECO:0000256" key="12">
    <source>
        <dbReference type="RuleBase" id="RU003357"/>
    </source>
</evidence>
<dbReference type="AlphaFoldDB" id="A0A2N5WYG2"/>
<evidence type="ECO:0000256" key="13">
    <source>
        <dbReference type="SAM" id="SignalP"/>
    </source>
</evidence>
<keyword evidence="7 12" id="KW-0798">TonB box</keyword>
<evidence type="ECO:0000256" key="6">
    <source>
        <dbReference type="ARBA" id="ARBA00022729"/>
    </source>
</evidence>
<dbReference type="GO" id="GO:0015344">
    <property type="term" value="F:siderophore uptake transmembrane transporter activity"/>
    <property type="evidence" value="ECO:0007669"/>
    <property type="project" value="TreeGrafter"/>
</dbReference>
<keyword evidence="3 11" id="KW-0813">Transport</keyword>
<dbReference type="InterPro" id="IPR036942">
    <property type="entry name" value="Beta-barrel_TonB_sf"/>
</dbReference>
<evidence type="ECO:0000256" key="9">
    <source>
        <dbReference type="ARBA" id="ARBA00023170"/>
    </source>
</evidence>
<dbReference type="EMBL" id="PKUS01000032">
    <property type="protein sequence ID" value="PLW67285.1"/>
    <property type="molecule type" value="Genomic_DNA"/>
</dbReference>
<protein>
    <submittedName>
        <fullName evidence="16">TonB-dependent receptor</fullName>
    </submittedName>
</protein>
<dbReference type="PANTHER" id="PTHR30069">
    <property type="entry name" value="TONB-DEPENDENT OUTER MEMBRANE RECEPTOR"/>
    <property type="match status" value="1"/>
</dbReference>
<feature type="domain" description="TonB-dependent receptor-like beta-barrel" evidence="14">
    <location>
        <begin position="178"/>
        <end position="583"/>
    </location>
</feature>
<sequence length="609" mass="66608">MNNLRILPAVTLGALCALPVNANTKLEEIIVTSSRVEMPLRQVGTSVSALNAREIQALGFNSMLDVLRTLPSVGVSNTGGAGKVSTLRIRGEEGYRTLVMMDGIDISDTSSPQFLPRLEQVLSAGIERVEVLRGPQGLMYGADAGGVVNITTRAPGEGFGGDVSAEGGRYGTQQYAGNLGYAGDTVDANLSVTDFETDGFNARSDDTLLRDDDGYENTTVHGRLGWNVSDALRLELVGRDVEGKSQYDNCGFPRTDNCNSEYDQQAWRAGARYQGQRFNHELAYSESETQNRDFSDGGFAFGGEGKLEKWNYLGSFNGGEAMRLVYGVDLKTESRDDTGTNQERDQDGYYLEYQGEFSKRLFVTAGARYDDNDDFGSYNTWRVSGAYLIPASAGEVKLRGAYGTGFRAPSLYEIGYNNGPFGNGVELDAEESEGYDLAISWFGNNGLYLEAVYFDQTVDQEIFFDLQTFGGYLQGKGEADSSGVELIAEWPLLPSLSLTGNYTYNDTETSDAGERPRRPDHLANLGLNWQGFDNRLSLGINARLARDAVGTDGDPLDDYEVININASFEVIRGLDVYGRVENLLDKDYEEVRNFNSSGAAAYAGVRYSF</sequence>
<gene>
    <name evidence="16" type="ORF">C0039_17750</name>
</gene>
<dbReference type="InterPro" id="IPR000531">
    <property type="entry name" value="Beta-barrel_TonB"/>
</dbReference>
<dbReference type="GO" id="GO:0044718">
    <property type="term" value="P:siderophore transmembrane transport"/>
    <property type="evidence" value="ECO:0007669"/>
    <property type="project" value="TreeGrafter"/>
</dbReference>
<name>A0A2N5WYG2_9GAMM</name>
<dbReference type="CDD" id="cd01347">
    <property type="entry name" value="ligand_gated_channel"/>
    <property type="match status" value="1"/>
</dbReference>
<accession>A0A2N5WYG2</accession>
<comment type="subcellular location">
    <subcellularLocation>
        <location evidence="1 11">Cell outer membrane</location>
        <topology evidence="1 11">Multi-pass membrane protein</topology>
    </subcellularLocation>
</comment>
<keyword evidence="9 16" id="KW-0675">Receptor</keyword>
<dbReference type="PANTHER" id="PTHR30069:SF29">
    <property type="entry name" value="HEMOGLOBIN AND HEMOGLOBIN-HAPTOGLOBIN-BINDING PROTEIN 1-RELATED"/>
    <property type="match status" value="1"/>
</dbReference>
<evidence type="ECO:0000256" key="10">
    <source>
        <dbReference type="ARBA" id="ARBA00023237"/>
    </source>
</evidence>
<evidence type="ECO:0000256" key="3">
    <source>
        <dbReference type="ARBA" id="ARBA00022448"/>
    </source>
</evidence>
<evidence type="ECO:0000256" key="1">
    <source>
        <dbReference type="ARBA" id="ARBA00004571"/>
    </source>
</evidence>
<evidence type="ECO:0000256" key="7">
    <source>
        <dbReference type="ARBA" id="ARBA00023077"/>
    </source>
</evidence>
<keyword evidence="6 13" id="KW-0732">Signal</keyword>
<proteinExistence type="inferred from homology"/>
<dbReference type="Pfam" id="PF07715">
    <property type="entry name" value="Plug"/>
    <property type="match status" value="1"/>
</dbReference>
<keyword evidence="4 11" id="KW-1134">Transmembrane beta strand</keyword>
<feature type="chain" id="PRO_5014652688" evidence="13">
    <location>
        <begin position="23"/>
        <end position="609"/>
    </location>
</feature>
<evidence type="ECO:0000256" key="5">
    <source>
        <dbReference type="ARBA" id="ARBA00022692"/>
    </source>
</evidence>
<comment type="caution">
    <text evidence="16">The sequence shown here is derived from an EMBL/GenBank/DDBJ whole genome shotgun (WGS) entry which is preliminary data.</text>
</comment>
<dbReference type="Gene3D" id="2.40.170.20">
    <property type="entry name" value="TonB-dependent receptor, beta-barrel domain"/>
    <property type="match status" value="1"/>
</dbReference>
<evidence type="ECO:0000256" key="11">
    <source>
        <dbReference type="PROSITE-ProRule" id="PRU01360"/>
    </source>
</evidence>
<dbReference type="GO" id="GO:0009279">
    <property type="term" value="C:cell outer membrane"/>
    <property type="evidence" value="ECO:0007669"/>
    <property type="project" value="UniProtKB-SubCell"/>
</dbReference>
<dbReference type="RefSeq" id="WP_101518829.1">
    <property type="nucleotide sequence ID" value="NZ_PKUS01000032.1"/>
</dbReference>
<evidence type="ECO:0000259" key="14">
    <source>
        <dbReference type="Pfam" id="PF00593"/>
    </source>
</evidence>
<dbReference type="Gene3D" id="2.170.130.10">
    <property type="entry name" value="TonB-dependent receptor, plug domain"/>
    <property type="match status" value="1"/>
</dbReference>
<dbReference type="SUPFAM" id="SSF56935">
    <property type="entry name" value="Porins"/>
    <property type="match status" value="1"/>
</dbReference>
<dbReference type="InterPro" id="IPR039426">
    <property type="entry name" value="TonB-dep_rcpt-like"/>
</dbReference>
<keyword evidence="5 11" id="KW-0812">Transmembrane</keyword>
<organism evidence="16 17">
    <name type="scientific">Pseudohalioglobus lutimaris</name>
    <dbReference type="NCBI Taxonomy" id="1737061"/>
    <lineage>
        <taxon>Bacteria</taxon>
        <taxon>Pseudomonadati</taxon>
        <taxon>Pseudomonadota</taxon>
        <taxon>Gammaproteobacteria</taxon>
        <taxon>Cellvibrionales</taxon>
        <taxon>Halieaceae</taxon>
        <taxon>Pseudohalioglobus</taxon>
    </lineage>
</organism>
<dbReference type="OrthoDB" id="9764669at2"/>
<evidence type="ECO:0000256" key="4">
    <source>
        <dbReference type="ARBA" id="ARBA00022452"/>
    </source>
</evidence>
<evidence type="ECO:0000256" key="8">
    <source>
        <dbReference type="ARBA" id="ARBA00023136"/>
    </source>
</evidence>
<comment type="similarity">
    <text evidence="2">Belongs to the TonB-dependent receptor family. Hemoglobin/haptoglobin binding protein subfamily.</text>
</comment>
<keyword evidence="17" id="KW-1185">Reference proteome</keyword>
<dbReference type="InterPro" id="IPR037066">
    <property type="entry name" value="Plug_dom_sf"/>
</dbReference>
<feature type="domain" description="TonB-dependent receptor plug" evidence="15">
    <location>
        <begin position="40"/>
        <end position="147"/>
    </location>
</feature>
<reference evidence="16 17" key="1">
    <citation type="submission" date="2018-01" db="EMBL/GenBank/DDBJ databases">
        <title>The draft genome sequence of Halioglobus lutimaris HF004.</title>
        <authorList>
            <person name="Du Z.-J."/>
            <person name="Shi M.-J."/>
        </authorList>
    </citation>
    <scope>NUCLEOTIDE SEQUENCE [LARGE SCALE GENOMIC DNA]</scope>
    <source>
        <strain evidence="16 17">HF004</strain>
    </source>
</reference>